<dbReference type="InterPro" id="IPR007062">
    <property type="entry name" value="PPI-2"/>
</dbReference>
<evidence type="ECO:0000313" key="3">
    <source>
        <dbReference type="EMBL" id="EDV28602.1"/>
    </source>
</evidence>
<evidence type="ECO:0000256" key="2">
    <source>
        <dbReference type="SAM" id="MobiDB-lite"/>
    </source>
</evidence>
<evidence type="ECO:0000256" key="1">
    <source>
        <dbReference type="ARBA" id="ARBA00005472"/>
    </source>
</evidence>
<comment type="similarity">
    <text evidence="1">Belongs to the protein phosphatase inhibitor 2 family.</text>
</comment>
<gene>
    <name evidence="3" type="ORF">TRIADDRAFT_63479</name>
</gene>
<dbReference type="OrthoDB" id="551302at2759"/>
<dbReference type="HOGENOM" id="CLU_084310_1_1_1"/>
<sequence>MADSDSACGKAKEMNSPSPKMPRSILKHDHGEPHSGVRWDEMNILMTYHPADKDYGHMKVDEPKTPYRYADADSEGETDVKGIDPATLSSELHGTSDDASGSRWAEYDSNDENHDEQLTPEELERKQDFKKKRSQHYNEYYNVKLARELIAKDLEEEDDD</sequence>
<feature type="region of interest" description="Disordered" evidence="2">
    <location>
        <begin position="1"/>
        <end position="36"/>
    </location>
</feature>
<dbReference type="CTD" id="6749019"/>
<dbReference type="FunCoup" id="B3RKH7">
    <property type="interactions" value="689"/>
</dbReference>
<feature type="compositionally biased region" description="Polar residues" evidence="2">
    <location>
        <begin position="87"/>
        <end position="99"/>
    </location>
</feature>
<dbReference type="Proteomes" id="UP000009022">
    <property type="component" value="Unassembled WGS sequence"/>
</dbReference>
<name>B3RKH7_TRIAD</name>
<evidence type="ECO:0000313" key="4">
    <source>
        <dbReference type="Proteomes" id="UP000009022"/>
    </source>
</evidence>
<accession>B3RKH7</accession>
<dbReference type="KEGG" id="tad:TRIADDRAFT_63479"/>
<dbReference type="EMBL" id="DS985241">
    <property type="protein sequence ID" value="EDV28602.1"/>
    <property type="molecule type" value="Genomic_DNA"/>
</dbReference>
<dbReference type="PANTHER" id="PTHR12398">
    <property type="entry name" value="PROTEIN PHOSPHATASE INHIBITOR"/>
    <property type="match status" value="1"/>
</dbReference>
<evidence type="ECO:0008006" key="5">
    <source>
        <dbReference type="Google" id="ProtNLM"/>
    </source>
</evidence>
<reference evidence="3 4" key="1">
    <citation type="journal article" date="2008" name="Nature">
        <title>The Trichoplax genome and the nature of placozoans.</title>
        <authorList>
            <person name="Srivastava M."/>
            <person name="Begovic E."/>
            <person name="Chapman J."/>
            <person name="Putnam N.H."/>
            <person name="Hellsten U."/>
            <person name="Kawashima T."/>
            <person name="Kuo A."/>
            <person name="Mitros T."/>
            <person name="Salamov A."/>
            <person name="Carpenter M.L."/>
            <person name="Signorovitch A.Y."/>
            <person name="Moreno M.A."/>
            <person name="Kamm K."/>
            <person name="Grimwood J."/>
            <person name="Schmutz J."/>
            <person name="Shapiro H."/>
            <person name="Grigoriev I.V."/>
            <person name="Buss L.W."/>
            <person name="Schierwater B."/>
            <person name="Dellaporta S.L."/>
            <person name="Rokhsar D.S."/>
        </authorList>
    </citation>
    <scope>NUCLEOTIDE SEQUENCE [LARGE SCALE GENOMIC DNA]</scope>
    <source>
        <strain evidence="3 4">Grell-BS-1999</strain>
    </source>
</reference>
<feature type="region of interest" description="Disordered" evidence="2">
    <location>
        <begin position="67"/>
        <end position="133"/>
    </location>
</feature>
<feature type="compositionally biased region" description="Basic and acidic residues" evidence="2">
    <location>
        <begin position="26"/>
        <end position="36"/>
    </location>
</feature>
<keyword evidence="4" id="KW-1185">Reference proteome</keyword>
<organism evidence="3 4">
    <name type="scientific">Trichoplax adhaerens</name>
    <name type="common">Trichoplax reptans</name>
    <dbReference type="NCBI Taxonomy" id="10228"/>
    <lineage>
        <taxon>Eukaryota</taxon>
        <taxon>Metazoa</taxon>
        <taxon>Placozoa</taxon>
        <taxon>Uniplacotomia</taxon>
        <taxon>Trichoplacea</taxon>
        <taxon>Trichoplacidae</taxon>
        <taxon>Trichoplax</taxon>
    </lineage>
</organism>
<dbReference type="STRING" id="10228.B3RKH7"/>
<dbReference type="GeneID" id="6749019"/>
<dbReference type="OMA" id="RAHYNEG"/>
<dbReference type="InParanoid" id="B3RKH7"/>
<dbReference type="GO" id="GO:0009966">
    <property type="term" value="P:regulation of signal transduction"/>
    <property type="evidence" value="ECO:0007669"/>
    <property type="project" value="InterPro"/>
</dbReference>
<dbReference type="RefSeq" id="XP_002107804.1">
    <property type="nucleotide sequence ID" value="XM_002107768.1"/>
</dbReference>
<dbReference type="Gene3D" id="6.10.250.1050">
    <property type="match status" value="2"/>
</dbReference>
<dbReference type="Pfam" id="PF04979">
    <property type="entry name" value="IPP-2"/>
    <property type="match status" value="1"/>
</dbReference>
<feature type="compositionally biased region" description="Basic and acidic residues" evidence="2">
    <location>
        <begin position="111"/>
        <end position="127"/>
    </location>
</feature>
<dbReference type="GO" id="GO:0004864">
    <property type="term" value="F:protein phosphatase inhibitor activity"/>
    <property type="evidence" value="ECO:0000318"/>
    <property type="project" value="GO_Central"/>
</dbReference>
<dbReference type="GO" id="GO:0035556">
    <property type="term" value="P:intracellular signal transduction"/>
    <property type="evidence" value="ECO:0000318"/>
    <property type="project" value="GO_Central"/>
</dbReference>
<dbReference type="AlphaFoldDB" id="B3RKH7"/>
<dbReference type="PANTHER" id="PTHR12398:SF20">
    <property type="entry name" value="PROTEIN PHOSPHATASE 1 REGULATORY INHIBITOR SUBUNIT 2"/>
    <property type="match status" value="1"/>
</dbReference>
<dbReference type="eggNOG" id="KOG4041">
    <property type="taxonomic scope" value="Eukaryota"/>
</dbReference>
<proteinExistence type="inferred from homology"/>
<dbReference type="PhylomeDB" id="B3RKH7"/>
<protein>
    <recommendedName>
        <fullName evidence="5">Protein phosphatase inhibitor 2</fullName>
    </recommendedName>
</protein>